<gene>
    <name evidence="1" type="ORF">NPIL_188691</name>
</gene>
<name>A0A8X6PN88_NEPPI</name>
<reference evidence="1" key="1">
    <citation type="submission" date="2020-08" db="EMBL/GenBank/DDBJ databases">
        <title>Multicomponent nature underlies the extraordinary mechanical properties of spider dragline silk.</title>
        <authorList>
            <person name="Kono N."/>
            <person name="Nakamura H."/>
            <person name="Mori M."/>
            <person name="Yoshida Y."/>
            <person name="Ohtoshi R."/>
            <person name="Malay A.D."/>
            <person name="Moran D.A.P."/>
            <person name="Tomita M."/>
            <person name="Numata K."/>
            <person name="Arakawa K."/>
        </authorList>
    </citation>
    <scope>NUCLEOTIDE SEQUENCE</scope>
</reference>
<dbReference type="AlphaFoldDB" id="A0A8X6PN88"/>
<proteinExistence type="predicted"/>
<evidence type="ECO:0000313" key="1">
    <source>
        <dbReference type="EMBL" id="GFT80111.1"/>
    </source>
</evidence>
<dbReference type="Proteomes" id="UP000887013">
    <property type="component" value="Unassembled WGS sequence"/>
</dbReference>
<organism evidence="1 2">
    <name type="scientific">Nephila pilipes</name>
    <name type="common">Giant wood spider</name>
    <name type="synonym">Nephila maculata</name>
    <dbReference type="NCBI Taxonomy" id="299642"/>
    <lineage>
        <taxon>Eukaryota</taxon>
        <taxon>Metazoa</taxon>
        <taxon>Ecdysozoa</taxon>
        <taxon>Arthropoda</taxon>
        <taxon>Chelicerata</taxon>
        <taxon>Arachnida</taxon>
        <taxon>Araneae</taxon>
        <taxon>Araneomorphae</taxon>
        <taxon>Entelegynae</taxon>
        <taxon>Araneoidea</taxon>
        <taxon>Nephilidae</taxon>
        <taxon>Nephila</taxon>
    </lineage>
</organism>
<evidence type="ECO:0000313" key="2">
    <source>
        <dbReference type="Proteomes" id="UP000887013"/>
    </source>
</evidence>
<accession>A0A8X6PN88</accession>
<comment type="caution">
    <text evidence="1">The sequence shown here is derived from an EMBL/GenBank/DDBJ whole genome shotgun (WGS) entry which is preliminary data.</text>
</comment>
<sequence length="90" mass="10337">MEENPSDAGSRLSVIMILISCEKTDIGKVHELLNFTNRFWILSVYQKVRIRQLCGGTPLFYSVRWSFQDLKVFGNSSFPPLSVRLRNNGN</sequence>
<protein>
    <submittedName>
        <fullName evidence="1">Uncharacterized protein</fullName>
    </submittedName>
</protein>
<dbReference type="EMBL" id="BMAW01022874">
    <property type="protein sequence ID" value="GFT80111.1"/>
    <property type="molecule type" value="Genomic_DNA"/>
</dbReference>
<keyword evidence="2" id="KW-1185">Reference proteome</keyword>